<dbReference type="EMBL" id="SNRW01000478">
    <property type="protein sequence ID" value="KAA6400908.1"/>
    <property type="molecule type" value="Genomic_DNA"/>
</dbReference>
<protein>
    <submittedName>
        <fullName evidence="1">Uncharacterized protein</fullName>
    </submittedName>
</protein>
<dbReference type="Proteomes" id="UP000324800">
    <property type="component" value="Unassembled WGS sequence"/>
</dbReference>
<gene>
    <name evidence="1" type="ORF">EZS28_003561</name>
</gene>
<reference evidence="1 2" key="1">
    <citation type="submission" date="2019-03" db="EMBL/GenBank/DDBJ databases">
        <title>Single cell metagenomics reveals metabolic interactions within the superorganism composed of flagellate Streblomastix strix and complex community of Bacteroidetes bacteria on its surface.</title>
        <authorList>
            <person name="Treitli S.C."/>
            <person name="Kolisko M."/>
            <person name="Husnik F."/>
            <person name="Keeling P."/>
            <person name="Hampl V."/>
        </authorList>
    </citation>
    <scope>NUCLEOTIDE SEQUENCE [LARGE SCALE GENOMIC DNA]</scope>
    <source>
        <strain evidence="1">ST1C</strain>
    </source>
</reference>
<evidence type="ECO:0000313" key="2">
    <source>
        <dbReference type="Proteomes" id="UP000324800"/>
    </source>
</evidence>
<accession>A0A5J4X0L9</accession>
<comment type="caution">
    <text evidence="1">The sequence shown here is derived from an EMBL/GenBank/DDBJ whole genome shotgun (WGS) entry which is preliminary data.</text>
</comment>
<evidence type="ECO:0000313" key="1">
    <source>
        <dbReference type="EMBL" id="KAA6400908.1"/>
    </source>
</evidence>
<sequence>MAMVHKLQLLKFYVAKNPKVQGLMISVSGQAQIHFQQLHYQNGLPAYPQFFLLKERTLQLAVIINDQEYRIL</sequence>
<organism evidence="1 2">
    <name type="scientific">Streblomastix strix</name>
    <dbReference type="NCBI Taxonomy" id="222440"/>
    <lineage>
        <taxon>Eukaryota</taxon>
        <taxon>Metamonada</taxon>
        <taxon>Preaxostyla</taxon>
        <taxon>Oxymonadida</taxon>
        <taxon>Streblomastigidae</taxon>
        <taxon>Streblomastix</taxon>
    </lineage>
</organism>
<proteinExistence type="predicted"/>
<dbReference type="AlphaFoldDB" id="A0A5J4X0L9"/>
<name>A0A5J4X0L9_9EUKA</name>